<dbReference type="KEGG" id="mcha:111008674"/>
<evidence type="ECO:0000313" key="9">
    <source>
        <dbReference type="Proteomes" id="UP000504603"/>
    </source>
</evidence>
<keyword evidence="3" id="KW-0221">Differentiation</keyword>
<dbReference type="AlphaFoldDB" id="A0A6J1C5S5"/>
<dbReference type="RefSeq" id="XP_022137120.1">
    <property type="nucleotide sequence ID" value="XM_022281428.1"/>
</dbReference>
<dbReference type="Gene3D" id="1.10.10.60">
    <property type="entry name" value="Homeodomain-like"/>
    <property type="match status" value="1"/>
</dbReference>
<feature type="domain" description="Myb-like" evidence="8">
    <location>
        <begin position="139"/>
        <end position="190"/>
    </location>
</feature>
<reference evidence="10" key="1">
    <citation type="submission" date="2025-08" db="UniProtKB">
        <authorList>
            <consortium name="RefSeq"/>
        </authorList>
    </citation>
    <scope>IDENTIFICATION</scope>
    <source>
        <strain evidence="10">OHB3-1</strain>
    </source>
</reference>
<dbReference type="PANTHER" id="PTHR31496:SF25">
    <property type="entry name" value="TRANSCRIPTION FACTOR KAN3-RELATED"/>
    <property type="match status" value="1"/>
</dbReference>
<evidence type="ECO:0000256" key="3">
    <source>
        <dbReference type="ARBA" id="ARBA00022782"/>
    </source>
</evidence>
<protein>
    <submittedName>
        <fullName evidence="10">Transcription repressor KAN1-like</fullName>
    </submittedName>
</protein>
<keyword evidence="4" id="KW-0805">Transcription regulation</keyword>
<keyword evidence="9" id="KW-1185">Reference proteome</keyword>
<sequence>MLEKGMIVPDLSLHISPPSSSFDIWEELAQIPQVDTELSLSNNPAAAAAAEKDMSADRFRPIRGIPVYNNGLSSSSPAGGCFRFRAFQQPAAMTMELQNQITTSYPHFGVSELGCSNYNYNRSRFMPRIQSRRNSRAPRMRWTSSLHSRFIRAVQLLGGHERATPKSVLELMDVKDLTLAHVKSHLQMYRTVKNTDKQTASSEGSGEEDFLPATPNPQHEANCLLNHTRGCSTASLEAADIHLNFGSTSSINTLSNSSRRAWEQGSPRSTSVFGSENQPEESYELGHSNNLMGLNLNSNNPCKEFPMRHNWHN</sequence>
<comment type="subcellular location">
    <subcellularLocation>
        <location evidence="1">Nucleus</location>
    </subcellularLocation>
</comment>
<evidence type="ECO:0000256" key="6">
    <source>
        <dbReference type="ARBA" id="ARBA00023242"/>
    </source>
</evidence>
<keyword evidence="5" id="KW-0804">Transcription</keyword>
<dbReference type="OrthoDB" id="551907at2759"/>
<dbReference type="InterPro" id="IPR044847">
    <property type="entry name" value="KAN_fam"/>
</dbReference>
<evidence type="ECO:0000259" key="8">
    <source>
        <dbReference type="Pfam" id="PF00249"/>
    </source>
</evidence>
<evidence type="ECO:0000313" key="10">
    <source>
        <dbReference type="RefSeq" id="XP_022137120.1"/>
    </source>
</evidence>
<dbReference type="InterPro" id="IPR009057">
    <property type="entry name" value="Homeodomain-like_sf"/>
</dbReference>
<proteinExistence type="predicted"/>
<dbReference type="NCBIfam" id="TIGR01557">
    <property type="entry name" value="myb_SHAQKYF"/>
    <property type="match status" value="1"/>
</dbReference>
<accession>A0A6J1C5S5</accession>
<dbReference type="InterPro" id="IPR001005">
    <property type="entry name" value="SANT/Myb"/>
</dbReference>
<keyword evidence="2" id="KW-0217">Developmental protein</keyword>
<gene>
    <name evidence="10" type="primary">LOC111008674</name>
</gene>
<organism evidence="9 10">
    <name type="scientific">Momordica charantia</name>
    <name type="common">Bitter gourd</name>
    <name type="synonym">Balsam pear</name>
    <dbReference type="NCBI Taxonomy" id="3673"/>
    <lineage>
        <taxon>Eukaryota</taxon>
        <taxon>Viridiplantae</taxon>
        <taxon>Streptophyta</taxon>
        <taxon>Embryophyta</taxon>
        <taxon>Tracheophyta</taxon>
        <taxon>Spermatophyta</taxon>
        <taxon>Magnoliopsida</taxon>
        <taxon>eudicotyledons</taxon>
        <taxon>Gunneridae</taxon>
        <taxon>Pentapetalae</taxon>
        <taxon>rosids</taxon>
        <taxon>fabids</taxon>
        <taxon>Cucurbitales</taxon>
        <taxon>Cucurbitaceae</taxon>
        <taxon>Momordiceae</taxon>
        <taxon>Momordica</taxon>
    </lineage>
</organism>
<dbReference type="PANTHER" id="PTHR31496">
    <property type="entry name" value="TRANSCRIPTION FACTOR KAN2-RELATED"/>
    <property type="match status" value="1"/>
</dbReference>
<dbReference type="FunFam" id="1.10.10.60:FF:000002">
    <property type="entry name" value="Myb family transcription factor"/>
    <property type="match status" value="1"/>
</dbReference>
<name>A0A6J1C5S5_MOMCH</name>
<feature type="region of interest" description="Disordered" evidence="7">
    <location>
        <begin position="254"/>
        <end position="283"/>
    </location>
</feature>
<dbReference type="Pfam" id="PF00249">
    <property type="entry name" value="Myb_DNA-binding"/>
    <property type="match status" value="1"/>
</dbReference>
<dbReference type="InterPro" id="IPR006447">
    <property type="entry name" value="Myb_dom_plants"/>
</dbReference>
<feature type="compositionally biased region" description="Polar residues" evidence="7">
    <location>
        <begin position="266"/>
        <end position="277"/>
    </location>
</feature>
<evidence type="ECO:0000256" key="5">
    <source>
        <dbReference type="ARBA" id="ARBA00023163"/>
    </source>
</evidence>
<evidence type="ECO:0000256" key="2">
    <source>
        <dbReference type="ARBA" id="ARBA00022473"/>
    </source>
</evidence>
<evidence type="ECO:0000256" key="7">
    <source>
        <dbReference type="SAM" id="MobiDB-lite"/>
    </source>
</evidence>
<dbReference type="GO" id="GO:0005634">
    <property type="term" value="C:nucleus"/>
    <property type="evidence" value="ECO:0007669"/>
    <property type="project" value="UniProtKB-SubCell"/>
</dbReference>
<dbReference type="Proteomes" id="UP000504603">
    <property type="component" value="Unplaced"/>
</dbReference>
<dbReference type="GeneID" id="111008674"/>
<feature type="region of interest" description="Disordered" evidence="7">
    <location>
        <begin position="193"/>
        <end position="217"/>
    </location>
</feature>
<evidence type="ECO:0000256" key="1">
    <source>
        <dbReference type="ARBA" id="ARBA00004123"/>
    </source>
</evidence>
<evidence type="ECO:0000256" key="4">
    <source>
        <dbReference type="ARBA" id="ARBA00023015"/>
    </source>
</evidence>
<dbReference type="GO" id="GO:0010158">
    <property type="term" value="P:abaxial cell fate specification"/>
    <property type="evidence" value="ECO:0007669"/>
    <property type="project" value="InterPro"/>
</dbReference>
<dbReference type="GO" id="GO:0000976">
    <property type="term" value="F:transcription cis-regulatory region binding"/>
    <property type="evidence" value="ECO:0007669"/>
    <property type="project" value="InterPro"/>
</dbReference>
<keyword evidence="6" id="KW-0539">Nucleus</keyword>
<dbReference type="GO" id="GO:0006355">
    <property type="term" value="P:regulation of DNA-templated transcription"/>
    <property type="evidence" value="ECO:0007669"/>
    <property type="project" value="InterPro"/>
</dbReference>
<dbReference type="SUPFAM" id="SSF46689">
    <property type="entry name" value="Homeodomain-like"/>
    <property type="match status" value="1"/>
</dbReference>